<dbReference type="VEuPathDB" id="FungiDB:CAGL0E05698g"/>
<name>A0A0W0CNM7_CANGB</name>
<protein>
    <recommendedName>
        <fullName evidence="1">Protein-lysine N-methyltransferase</fullName>
    </recommendedName>
</protein>
<dbReference type="GO" id="GO:0005737">
    <property type="term" value="C:cytoplasm"/>
    <property type="evidence" value="ECO:0007669"/>
    <property type="project" value="UniProtKB-SubCell"/>
</dbReference>
<keyword evidence="1 3" id="KW-0808">Transferase</keyword>
<dbReference type="PROSITE" id="PS50280">
    <property type="entry name" value="SET"/>
    <property type="match status" value="1"/>
</dbReference>
<dbReference type="VEuPathDB" id="FungiDB:B1J91_E05698g"/>
<dbReference type="EMBL" id="LLZZ01000143">
    <property type="protein sequence ID" value="KTA99627.1"/>
    <property type="molecule type" value="Genomic_DNA"/>
</dbReference>
<dbReference type="GO" id="GO:0032259">
    <property type="term" value="P:methylation"/>
    <property type="evidence" value="ECO:0007669"/>
    <property type="project" value="UniProtKB-UniRule"/>
</dbReference>
<comment type="subcellular location">
    <subcellularLocation>
        <location evidence="1">Cytoplasm</location>
    </subcellularLocation>
</comment>
<evidence type="ECO:0000313" key="4">
    <source>
        <dbReference type="Proteomes" id="UP000054886"/>
    </source>
</evidence>
<organism evidence="3 4">
    <name type="scientific">Candida glabrata</name>
    <name type="common">Yeast</name>
    <name type="synonym">Torulopsis glabrata</name>
    <dbReference type="NCBI Taxonomy" id="5478"/>
    <lineage>
        <taxon>Eukaryota</taxon>
        <taxon>Fungi</taxon>
        <taxon>Dikarya</taxon>
        <taxon>Ascomycota</taxon>
        <taxon>Saccharomycotina</taxon>
        <taxon>Saccharomycetes</taxon>
        <taxon>Saccharomycetales</taxon>
        <taxon>Saccharomycetaceae</taxon>
        <taxon>Nakaseomyces</taxon>
    </lineage>
</organism>
<dbReference type="VEuPathDB" id="FungiDB:GVI51_E05423"/>
<dbReference type="Proteomes" id="UP000054886">
    <property type="component" value="Unassembled WGS sequence"/>
</dbReference>
<dbReference type="VEuPathDB" id="FungiDB:GWK60_E05357"/>
<dbReference type="SUPFAM" id="SSF82199">
    <property type="entry name" value="SET domain"/>
    <property type="match status" value="1"/>
</dbReference>
<dbReference type="Pfam" id="PF00856">
    <property type="entry name" value="SET"/>
    <property type="match status" value="1"/>
</dbReference>
<evidence type="ECO:0000259" key="2">
    <source>
        <dbReference type="PROSITE" id="PS50280"/>
    </source>
</evidence>
<dbReference type="PANTHER" id="PTHR13271">
    <property type="entry name" value="UNCHARACTERIZED PUTATIVE METHYLTRANSFERASE"/>
    <property type="match status" value="1"/>
</dbReference>
<accession>A0A0W0CNM7</accession>
<dbReference type="PANTHER" id="PTHR13271:SF147">
    <property type="entry name" value="PROTEIN-LYSINE N-METHYLTRANSFERASE EFM1-RELATED"/>
    <property type="match status" value="1"/>
</dbReference>
<comment type="similarity">
    <text evidence="1">Belongs to the class V-like SAM-binding methyltransferase superfamily. RKM1 family.</text>
</comment>
<dbReference type="InterPro" id="IPR046341">
    <property type="entry name" value="SET_dom_sf"/>
</dbReference>
<keyword evidence="1" id="KW-0963">Cytoplasm</keyword>
<comment type="function">
    <text evidence="1">S-adenosyl-L-methionine-dependent protein-lysine N-methyltransferase.</text>
</comment>
<gene>
    <name evidence="3" type="ORF">AO440_001069</name>
</gene>
<reference evidence="3 4" key="1">
    <citation type="submission" date="2015-10" db="EMBL/GenBank/DDBJ databases">
        <title>Draft genomes sequences of Candida glabrata isolates 1A, 1B, 2A, 2B, 3A and 3B.</title>
        <authorList>
            <person name="Haavelsrud O.E."/>
            <person name="Gaustad P."/>
        </authorList>
    </citation>
    <scope>NUCLEOTIDE SEQUENCE [LARGE SCALE GENOMIC DNA]</scope>
    <source>
        <strain evidence="3">910700640</strain>
    </source>
</reference>
<dbReference type="AlphaFoldDB" id="A0A0W0CNM7"/>
<dbReference type="InterPro" id="IPR017119">
    <property type="entry name" value="Efm1/Rkm1"/>
</dbReference>
<feature type="domain" description="SET" evidence="2">
    <location>
        <begin position="23"/>
        <end position="281"/>
    </location>
</feature>
<sequence length="599" mass="69218">MDNFAVMDELLLWGHKIGCKWPLELEFKYDKMKGIYAVCKQDCVRPVIEVPSDAIITNKLAIEYFTLNANEKSQANSWLKLLFAKMVFDKDPTWVDGVDISKKFHPYIQALPKLIHSPLVWNPSELETLLVGTNLGGSVKEKLCSVIKEWIVLIESREDLKSKVDGKYLINFENYNDLVYEDIYNIFVKPVEFEFADLVWLSFPAFLYSHLVFTSRAFPEYVIDKNANEFSVILLPILDLMNHNYNSKVQWFPKEHQNGTSFCYQCLADMKAGDELDNNYGGKGNEELLNGYGFVIDDNIFDTVALRIKLSEEELMDILTNYPDISLPTIDDYTTFAFDLERPIKSRESNGSNIETYKDGILYLINSTNTKPLIDLIGIFSYIRLSRELQDTTQRYDELAPFLSGIQMLKVALKQKLNGATSGTVLDEDQIIEMNDFRVHCSKVYRESQIRILKAAISSLKSIEKTQFREQKGRLLTIDKIIKYDTHFYENELTNLFEGQEAVFDSAFDLFVIWIIMKSTNGSFIKKYEPIKKSFETFRQQPLSVEEEEALGFHKHILNGKSDIDISTTLYAIEYVKRHVITRLNSRGEEDETIFVIPL</sequence>
<dbReference type="InterPro" id="IPR050600">
    <property type="entry name" value="SETD3_SETD6_MTase"/>
</dbReference>
<evidence type="ECO:0000313" key="3">
    <source>
        <dbReference type="EMBL" id="KTA99627.1"/>
    </source>
</evidence>
<dbReference type="GO" id="GO:0005634">
    <property type="term" value="C:nucleus"/>
    <property type="evidence" value="ECO:0007669"/>
    <property type="project" value="TreeGrafter"/>
</dbReference>
<keyword evidence="1 3" id="KW-0489">Methyltransferase</keyword>
<proteinExistence type="inferred from homology"/>
<dbReference type="PIRSF" id="PIRSF037136">
    <property type="entry name" value="Ribosomal_Lys-mtfrase-1"/>
    <property type="match status" value="1"/>
</dbReference>
<keyword evidence="1" id="KW-0949">S-adenosyl-L-methionine</keyword>
<evidence type="ECO:0000256" key="1">
    <source>
        <dbReference type="PIRNR" id="PIRNR037136"/>
    </source>
</evidence>
<comment type="caution">
    <text evidence="3">The sequence shown here is derived from an EMBL/GenBank/DDBJ whole genome shotgun (WGS) entry which is preliminary data.</text>
</comment>
<dbReference type="Gene3D" id="3.90.1410.10">
    <property type="entry name" value="set domain protein methyltransferase, domain 1"/>
    <property type="match status" value="1"/>
</dbReference>
<dbReference type="GO" id="GO:0016279">
    <property type="term" value="F:protein-lysine N-methyltransferase activity"/>
    <property type="evidence" value="ECO:0007669"/>
    <property type="project" value="UniProtKB-UniRule"/>
</dbReference>
<dbReference type="InterPro" id="IPR001214">
    <property type="entry name" value="SET_dom"/>
</dbReference>